<keyword evidence="1" id="KW-0040">ANK repeat</keyword>
<evidence type="ECO:0000256" key="5">
    <source>
        <dbReference type="SAM" id="SignalP"/>
    </source>
</evidence>
<name>A0A0E0PGC9_ORYRU</name>
<evidence type="ECO:0000256" key="2">
    <source>
        <dbReference type="PROSITE-ProRule" id="PRU00339"/>
    </source>
</evidence>
<feature type="region of interest" description="Disordered" evidence="4">
    <location>
        <begin position="240"/>
        <end position="328"/>
    </location>
</feature>
<dbReference type="InterPro" id="IPR058209">
    <property type="entry name" value="TPR_BSK1_C"/>
</dbReference>
<dbReference type="PRINTS" id="PR01415">
    <property type="entry name" value="ANKYRIN"/>
</dbReference>
<feature type="compositionally biased region" description="Basic and acidic residues" evidence="4">
    <location>
        <begin position="942"/>
        <end position="951"/>
    </location>
</feature>
<dbReference type="PROSITE" id="PS50005">
    <property type="entry name" value="TPR"/>
    <property type="match status" value="2"/>
</dbReference>
<dbReference type="InterPro" id="IPR019734">
    <property type="entry name" value="TPR_rpt"/>
</dbReference>
<dbReference type="Pfam" id="PF12796">
    <property type="entry name" value="Ank_2"/>
    <property type="match status" value="3"/>
</dbReference>
<evidence type="ECO:0000313" key="8">
    <source>
        <dbReference type="EnsemblPlants" id="ORUFI05G00250.1"/>
    </source>
</evidence>
<evidence type="ECO:0000259" key="7">
    <source>
        <dbReference type="Pfam" id="PF25575"/>
    </source>
</evidence>
<evidence type="ECO:0008006" key="10">
    <source>
        <dbReference type="Google" id="ProtNLM"/>
    </source>
</evidence>
<feature type="repeat" description="ANK" evidence="1">
    <location>
        <begin position="547"/>
        <end position="579"/>
    </location>
</feature>
<feature type="repeat" description="TPR" evidence="2">
    <location>
        <begin position="791"/>
        <end position="824"/>
    </location>
</feature>
<dbReference type="EnsemblPlants" id="ORUFI05G00250.1">
    <property type="protein sequence ID" value="ORUFI05G00250.1"/>
    <property type="gene ID" value="ORUFI05G00250"/>
</dbReference>
<dbReference type="InterPro" id="IPR011990">
    <property type="entry name" value="TPR-like_helical_dom_sf"/>
</dbReference>
<feature type="compositionally biased region" description="Polar residues" evidence="4">
    <location>
        <begin position="271"/>
        <end position="296"/>
    </location>
</feature>
<dbReference type="SMART" id="SM00248">
    <property type="entry name" value="ANK"/>
    <property type="match status" value="7"/>
</dbReference>
<dbReference type="InterPro" id="IPR036770">
    <property type="entry name" value="Ankyrin_rpt-contain_sf"/>
</dbReference>
<dbReference type="Gene3D" id="1.25.40.10">
    <property type="entry name" value="Tetratricopeptide repeat domain"/>
    <property type="match status" value="1"/>
</dbReference>
<feature type="repeat" description="ANK" evidence="1">
    <location>
        <begin position="482"/>
        <end position="514"/>
    </location>
</feature>
<dbReference type="PROSITE" id="PS50088">
    <property type="entry name" value="ANK_REPEAT"/>
    <property type="match status" value="5"/>
</dbReference>
<dbReference type="AlphaFoldDB" id="A0A0E0PGC9"/>
<feature type="repeat" description="ANK" evidence="1">
    <location>
        <begin position="612"/>
        <end position="644"/>
    </location>
</feature>
<feature type="compositionally biased region" description="Pro residues" evidence="4">
    <location>
        <begin position="959"/>
        <end position="972"/>
    </location>
</feature>
<feature type="coiled-coil region" evidence="3">
    <location>
        <begin position="988"/>
        <end position="1015"/>
    </location>
</feature>
<dbReference type="InterPro" id="IPR002110">
    <property type="entry name" value="Ankyrin_rpt"/>
</dbReference>
<dbReference type="OMA" id="EWLNCTH"/>
<dbReference type="Gene3D" id="1.25.40.20">
    <property type="entry name" value="Ankyrin repeat-containing domain"/>
    <property type="match status" value="2"/>
</dbReference>
<sequence length="1083" mass="115939">MVLGNVAILVGSGILGSVLVGGDAKLPSAGEVLSGAAKFVKKHGNEGKDTSSNTDTHTAQLLSQVNHLRQEIQSLGSRPVTVVTNAARSGPGTFTITAVVVAGAVGYAYIKWKGWKLSDLMFVTKRGLSDACNVVGSQLDKVSDDVTSARKHLAGRIDRVDISLDETQEIIEGTRDEVTVIHGDLSAFQEDLQSVNLVVRSLESKLVSLEYTQVPAASVPPAIGSSERVVRRVSSLPQSTALPALPTTAPAAEPSPRAEVPQEEQWGFVSKASSSREGLGRLQQQRSVVTRTSSMREGSPESSNGASSSTGASTGRNTSTGTNTSTGRFGGLRLPGLGFLASSTSDGTGGFLLLLLLETRRRHLHLPSRLQKLLEHPSGFNSPLLGSGSSLPSSMADATAALSARSKVQAFLEAARAGDLDSLKKLAAALDEEGKGVAAVAAAVKDANKRTALHFAAREGRTHVCHFLISDLALPVDPKDDDGETPLIHATRQAHLQTVTYLLHHGADPSVASSLGATPLHHAAGIGNLDLMKLFLSKGVDVESESDAGTPLIWAAGHGQQEAVKLLLQHDAKPNTENDDGITPLLSAVAAGSLPCLDILIQAGAHPNIRAGGATPLHIAADGGNMEIINCLLKAGSDPNACDDDGLKPIQVAALRNNREVVELLLPLTSPIPGVSSWSIDGIIEYTKSVEEKAQVKEATTQKADRLQVPQLVEVSSEAKERSLEAKSRGDDAFRNKDYLVAVDAYTQAIELNPNDATLHSNRSLCWLRAGQAERALEDARACRALRPDWAKACYREGAALRLLQRFEEAANAFYEGVQLEPENGELVSAFREAVEAGRKFHGTDKKQKADASTLNSVCVVAGSRFEWLNCTHGDGPSPSSPPPPQLALALLLWRRSSFSCVAPSTSTAQISTKLIDQLARDDEKIKKKTRKPKPKKTVKQHQQEPQDNSRELPASEPKAPPGWPLQPPMYLPVTPAPPPPPPAFSELEAIRAVLEESEKVQEKLDKQHAGMRDELIKKSKDLRDKEFKLPYQNPTPCTEERSNCRQCYVSNAQDPLKCAEAVKRFEACVRLARQRGNTKVAQ</sequence>
<dbReference type="InterPro" id="IPR051616">
    <property type="entry name" value="Cul2-RING_E3_ligase_SR"/>
</dbReference>
<dbReference type="Pfam" id="PF07889">
    <property type="entry name" value="DUF1664"/>
    <property type="match status" value="1"/>
</dbReference>
<feature type="repeat" description="ANK" evidence="1">
    <location>
        <begin position="515"/>
        <end position="547"/>
    </location>
</feature>
<feature type="domain" description="DUF1664" evidence="6">
    <location>
        <begin position="92"/>
        <end position="213"/>
    </location>
</feature>
<feature type="domain" description="Serine/threonine-protein kinase BSK1-like TPR repeats" evidence="7">
    <location>
        <begin position="718"/>
        <end position="795"/>
    </location>
</feature>
<dbReference type="PANTHER" id="PTHR46224">
    <property type="entry name" value="ANKYRIN REPEAT FAMILY PROTEIN"/>
    <property type="match status" value="1"/>
</dbReference>
<dbReference type="InterPro" id="IPR012458">
    <property type="entry name" value="DUF1664"/>
</dbReference>
<keyword evidence="2" id="KW-0802">TPR repeat</keyword>
<protein>
    <recommendedName>
        <fullName evidence="10">DUF1664 domain-containing protein</fullName>
    </recommendedName>
</protein>
<dbReference type="PROSITE" id="PS50297">
    <property type="entry name" value="ANK_REP_REGION"/>
    <property type="match status" value="5"/>
</dbReference>
<reference evidence="9" key="1">
    <citation type="submission" date="2013-06" db="EMBL/GenBank/DDBJ databases">
        <authorList>
            <person name="Zhao Q."/>
        </authorList>
    </citation>
    <scope>NUCLEOTIDE SEQUENCE</scope>
    <source>
        <strain evidence="9">cv. W1943</strain>
    </source>
</reference>
<keyword evidence="5" id="KW-0732">Signal</keyword>
<dbReference type="SUPFAM" id="SSF48452">
    <property type="entry name" value="TPR-like"/>
    <property type="match status" value="1"/>
</dbReference>
<evidence type="ECO:0000313" key="9">
    <source>
        <dbReference type="Proteomes" id="UP000008022"/>
    </source>
</evidence>
<dbReference type="HOGENOM" id="CLU_010022_0_0_1"/>
<dbReference type="eggNOG" id="KOG0548">
    <property type="taxonomic scope" value="Eukaryota"/>
</dbReference>
<dbReference type="Pfam" id="PF25575">
    <property type="entry name" value="TPR_BSK1_C"/>
    <property type="match status" value="1"/>
</dbReference>
<evidence type="ECO:0000259" key="6">
    <source>
        <dbReference type="Pfam" id="PF07889"/>
    </source>
</evidence>
<feature type="compositionally biased region" description="Low complexity" evidence="4">
    <location>
        <begin position="240"/>
        <end position="258"/>
    </location>
</feature>
<dbReference type="Gramene" id="ORUFI05G00250.1">
    <property type="protein sequence ID" value="ORUFI05G00250.1"/>
    <property type="gene ID" value="ORUFI05G00250"/>
</dbReference>
<evidence type="ECO:0000256" key="1">
    <source>
        <dbReference type="PROSITE-ProRule" id="PRU00023"/>
    </source>
</evidence>
<evidence type="ECO:0000256" key="4">
    <source>
        <dbReference type="SAM" id="MobiDB-lite"/>
    </source>
</evidence>
<feature type="region of interest" description="Disordered" evidence="4">
    <location>
        <begin position="922"/>
        <end position="972"/>
    </location>
</feature>
<dbReference type="eggNOG" id="KOG0504">
    <property type="taxonomic scope" value="Eukaryota"/>
</dbReference>
<feature type="repeat" description="TPR" evidence="2">
    <location>
        <begin position="723"/>
        <end position="756"/>
    </location>
</feature>
<dbReference type="STRING" id="4529.A0A0E0PGC9"/>
<feature type="repeat" description="ANK" evidence="1">
    <location>
        <begin position="580"/>
        <end position="612"/>
    </location>
</feature>
<feature type="chain" id="PRO_5002370109" description="DUF1664 domain-containing protein" evidence="5">
    <location>
        <begin position="25"/>
        <end position="1083"/>
    </location>
</feature>
<dbReference type="Proteomes" id="UP000008022">
    <property type="component" value="Unassembled WGS sequence"/>
</dbReference>
<accession>A0A0E0PGC9</accession>
<proteinExistence type="predicted"/>
<dbReference type="SMART" id="SM00028">
    <property type="entry name" value="TPR"/>
    <property type="match status" value="3"/>
</dbReference>
<reference evidence="8" key="2">
    <citation type="submission" date="2015-06" db="UniProtKB">
        <authorList>
            <consortium name="EnsemblPlants"/>
        </authorList>
    </citation>
    <scope>IDENTIFICATION</scope>
</reference>
<dbReference type="PANTHER" id="PTHR46224:SF6">
    <property type="entry name" value="ANKYRIN REPEAT FAMILY PROTEIN"/>
    <property type="match status" value="1"/>
</dbReference>
<evidence type="ECO:0000256" key="3">
    <source>
        <dbReference type="SAM" id="Coils"/>
    </source>
</evidence>
<organism evidence="8 9">
    <name type="scientific">Oryza rufipogon</name>
    <name type="common">Brownbeard rice</name>
    <name type="synonym">Asian wild rice</name>
    <dbReference type="NCBI Taxonomy" id="4529"/>
    <lineage>
        <taxon>Eukaryota</taxon>
        <taxon>Viridiplantae</taxon>
        <taxon>Streptophyta</taxon>
        <taxon>Embryophyta</taxon>
        <taxon>Tracheophyta</taxon>
        <taxon>Spermatophyta</taxon>
        <taxon>Magnoliopsida</taxon>
        <taxon>Liliopsida</taxon>
        <taxon>Poales</taxon>
        <taxon>Poaceae</taxon>
        <taxon>BOP clade</taxon>
        <taxon>Oryzoideae</taxon>
        <taxon>Oryzeae</taxon>
        <taxon>Oryzinae</taxon>
        <taxon>Oryza</taxon>
    </lineage>
</organism>
<keyword evidence="9" id="KW-1185">Reference proteome</keyword>
<dbReference type="SUPFAM" id="SSF48403">
    <property type="entry name" value="Ankyrin repeat"/>
    <property type="match status" value="1"/>
</dbReference>
<feature type="signal peptide" evidence="5">
    <location>
        <begin position="1"/>
        <end position="24"/>
    </location>
</feature>
<feature type="compositionally biased region" description="Low complexity" evidence="4">
    <location>
        <begin position="302"/>
        <end position="328"/>
    </location>
</feature>
<feature type="compositionally biased region" description="Basic residues" evidence="4">
    <location>
        <begin position="927"/>
        <end position="940"/>
    </location>
</feature>
<keyword evidence="3" id="KW-0175">Coiled coil</keyword>